<dbReference type="InterPro" id="IPR023379">
    <property type="entry name" value="BART_dom"/>
</dbReference>
<feature type="domain" description="BART" evidence="13">
    <location>
        <begin position="4"/>
        <end position="112"/>
    </location>
</feature>
<name>A0ABY6K457_9ARAC</name>
<sequence length="126" mass="14577">MFVSNVIVVSSDPEFQHQQQSCLERHSEVFENSPGDGENKLEYTTAFNDYTHFIETHLEESLKKKIPTFSMSQFLCLLGSKKPDELDGEIFDLLISFSSFLHFKELMLDYKAVSWSLLIPQFDNCV</sequence>
<dbReference type="EMBL" id="CP092864">
    <property type="protein sequence ID" value="UYV63636.1"/>
    <property type="molecule type" value="Genomic_DNA"/>
</dbReference>
<comment type="subcellular location">
    <subcellularLocation>
        <location evidence="1 12">Cytoplasm</location>
        <location evidence="1 12">Cytoskeleton</location>
        <location evidence="1 12">Cilium basal body</location>
    </subcellularLocation>
    <subcellularLocation>
        <location evidence="3 12">Cytoplasm</location>
        <location evidence="3 12">Cytoskeleton</location>
        <location evidence="3 12">Microtubule organizing center</location>
        <location evidence="3 12">Centrosome</location>
    </subcellularLocation>
    <subcellularLocation>
        <location evidence="12">Cytoplasm</location>
    </subcellularLocation>
    <subcellularLocation>
        <location evidence="2 12">Nucleus</location>
    </subcellularLocation>
    <subcellularLocation>
        <location evidence="12">Mitochondrion intermembrane space</location>
    </subcellularLocation>
</comment>
<accession>A0ABY6K457</accession>
<evidence type="ECO:0000256" key="6">
    <source>
        <dbReference type="ARBA" id="ARBA00022490"/>
    </source>
</evidence>
<comment type="similarity">
    <text evidence="4 12">Belongs to the ARL2BP family.</text>
</comment>
<keyword evidence="15" id="KW-1185">Reference proteome</keyword>
<evidence type="ECO:0000256" key="10">
    <source>
        <dbReference type="ARBA" id="ARBA00023242"/>
    </source>
</evidence>
<dbReference type="PANTHER" id="PTHR15487">
    <property type="entry name" value="ADP-RIBOSYLATION FACTOR-LIKE PROTEIN 2-BINDING PROTEIN"/>
    <property type="match status" value="1"/>
</dbReference>
<dbReference type="InterPro" id="IPR038849">
    <property type="entry name" value="ARL2BP"/>
</dbReference>
<evidence type="ECO:0000313" key="14">
    <source>
        <dbReference type="EMBL" id="UYV63636.1"/>
    </source>
</evidence>
<dbReference type="Proteomes" id="UP001235939">
    <property type="component" value="Chromosome 02"/>
</dbReference>
<evidence type="ECO:0000256" key="8">
    <source>
        <dbReference type="ARBA" id="ARBA00023128"/>
    </source>
</evidence>
<evidence type="ECO:0000256" key="1">
    <source>
        <dbReference type="ARBA" id="ARBA00004120"/>
    </source>
</evidence>
<evidence type="ECO:0000259" key="13">
    <source>
        <dbReference type="Pfam" id="PF11527"/>
    </source>
</evidence>
<evidence type="ECO:0000256" key="11">
    <source>
        <dbReference type="ARBA" id="ARBA00023273"/>
    </source>
</evidence>
<keyword evidence="7 12" id="KW-0969">Cilium</keyword>
<keyword evidence="10 12" id="KW-0539">Nucleus</keyword>
<evidence type="ECO:0000256" key="9">
    <source>
        <dbReference type="ARBA" id="ARBA00023212"/>
    </source>
</evidence>
<keyword evidence="9 12" id="KW-0206">Cytoskeleton</keyword>
<evidence type="ECO:0000256" key="7">
    <source>
        <dbReference type="ARBA" id="ARBA00023069"/>
    </source>
</evidence>
<evidence type="ECO:0000256" key="12">
    <source>
        <dbReference type="RuleBase" id="RU367099"/>
    </source>
</evidence>
<keyword evidence="11 12" id="KW-0966">Cell projection</keyword>
<dbReference type="InterPro" id="IPR042541">
    <property type="entry name" value="BART_sf"/>
</dbReference>
<dbReference type="Gene3D" id="1.20.1520.10">
    <property type="entry name" value="ADP-ribosylation factor-like 2-binding protein, domain"/>
    <property type="match status" value="1"/>
</dbReference>
<proteinExistence type="inferred from homology"/>
<gene>
    <name evidence="14" type="ORF">LAZ67_2005111</name>
</gene>
<evidence type="ECO:0000256" key="3">
    <source>
        <dbReference type="ARBA" id="ARBA00004300"/>
    </source>
</evidence>
<evidence type="ECO:0000256" key="4">
    <source>
        <dbReference type="ARBA" id="ARBA00009880"/>
    </source>
</evidence>
<protein>
    <recommendedName>
        <fullName evidence="5 12">ADP-ribosylation factor-like protein 2-binding protein</fullName>
        <shortName evidence="12">ARF-like 2-binding protein</shortName>
    </recommendedName>
</protein>
<comment type="function">
    <text evidence="12">Plays a role as an effector of the ADP-ribosylation factor-like protein 2, ARL2.</text>
</comment>
<organism evidence="14 15">
    <name type="scientific">Cordylochernes scorpioides</name>
    <dbReference type="NCBI Taxonomy" id="51811"/>
    <lineage>
        <taxon>Eukaryota</taxon>
        <taxon>Metazoa</taxon>
        <taxon>Ecdysozoa</taxon>
        <taxon>Arthropoda</taxon>
        <taxon>Chelicerata</taxon>
        <taxon>Arachnida</taxon>
        <taxon>Pseudoscorpiones</taxon>
        <taxon>Cheliferoidea</taxon>
        <taxon>Chernetidae</taxon>
        <taxon>Cordylochernes</taxon>
    </lineage>
</organism>
<evidence type="ECO:0000313" key="15">
    <source>
        <dbReference type="Proteomes" id="UP001235939"/>
    </source>
</evidence>
<dbReference type="PANTHER" id="PTHR15487:SF4">
    <property type="entry name" value="ADP-RIBOSYLATION FACTOR-LIKE PROTEIN 2-BINDING PROTEIN"/>
    <property type="match status" value="1"/>
</dbReference>
<reference evidence="14 15" key="1">
    <citation type="submission" date="2022-01" db="EMBL/GenBank/DDBJ databases">
        <title>A chromosomal length assembly of Cordylochernes scorpioides.</title>
        <authorList>
            <person name="Zeh D."/>
            <person name="Zeh J."/>
        </authorList>
    </citation>
    <scope>NUCLEOTIDE SEQUENCE [LARGE SCALE GENOMIC DNA]</scope>
    <source>
        <strain evidence="14">IN4F17</strain>
        <tissue evidence="14">Whole Body</tissue>
    </source>
</reference>
<evidence type="ECO:0000256" key="2">
    <source>
        <dbReference type="ARBA" id="ARBA00004123"/>
    </source>
</evidence>
<dbReference type="Pfam" id="PF11527">
    <property type="entry name" value="ARL2_Bind_BART"/>
    <property type="match status" value="1"/>
</dbReference>
<evidence type="ECO:0000256" key="5">
    <source>
        <dbReference type="ARBA" id="ARBA00014849"/>
    </source>
</evidence>
<keyword evidence="6 12" id="KW-0963">Cytoplasm</keyword>
<keyword evidence="8 12" id="KW-0496">Mitochondrion</keyword>